<keyword evidence="2" id="KW-1185">Reference proteome</keyword>
<sequence>MPLILGRHAVQAAQCIRRLGPYRHEPFIAALAPQTDLSWRHELQITPTVGGSAR</sequence>
<gene>
    <name evidence="1" type="ORF">MES4922_180026</name>
</gene>
<accession>A0ABN8JJM3</accession>
<dbReference type="Proteomes" id="UP001152604">
    <property type="component" value="Unassembled WGS sequence"/>
</dbReference>
<protein>
    <submittedName>
        <fullName evidence="1">Uncharacterized protein</fullName>
    </submittedName>
</protein>
<evidence type="ECO:0000313" key="2">
    <source>
        <dbReference type="Proteomes" id="UP001152604"/>
    </source>
</evidence>
<comment type="caution">
    <text evidence="1">The sequence shown here is derived from an EMBL/GenBank/DDBJ whole genome shotgun (WGS) entry which is preliminary data.</text>
</comment>
<proteinExistence type="predicted"/>
<dbReference type="EMBL" id="CAKXZS010000010">
    <property type="protein sequence ID" value="CAH2396888.1"/>
    <property type="molecule type" value="Genomic_DNA"/>
</dbReference>
<reference evidence="1" key="1">
    <citation type="submission" date="2022-03" db="EMBL/GenBank/DDBJ databases">
        <authorList>
            <person name="Brunel B."/>
        </authorList>
    </citation>
    <scope>NUCLEOTIDE SEQUENCE</scope>
    <source>
        <strain evidence="1">STM4922sample</strain>
    </source>
</reference>
<name>A0ABN8JJM3_9HYPH</name>
<organism evidence="1 2">
    <name type="scientific">Mesorhizobium ventifaucium</name>
    <dbReference type="NCBI Taxonomy" id="666020"/>
    <lineage>
        <taxon>Bacteria</taxon>
        <taxon>Pseudomonadati</taxon>
        <taxon>Pseudomonadota</taxon>
        <taxon>Alphaproteobacteria</taxon>
        <taxon>Hyphomicrobiales</taxon>
        <taxon>Phyllobacteriaceae</taxon>
        <taxon>Mesorhizobium</taxon>
    </lineage>
</organism>
<evidence type="ECO:0000313" key="1">
    <source>
        <dbReference type="EMBL" id="CAH2396888.1"/>
    </source>
</evidence>